<dbReference type="InterPro" id="IPR050275">
    <property type="entry name" value="PGM_Phosphatase"/>
</dbReference>
<accession>A0A1I7DGT3</accession>
<evidence type="ECO:0000256" key="1">
    <source>
        <dbReference type="PIRSR" id="PIRSR613078-2"/>
    </source>
</evidence>
<dbReference type="Pfam" id="PF00300">
    <property type="entry name" value="His_Phos_1"/>
    <property type="match status" value="1"/>
</dbReference>
<proteinExistence type="predicted"/>
<dbReference type="AlphaFoldDB" id="A0A1I7DGT3"/>
<dbReference type="PANTHER" id="PTHR48100:SF1">
    <property type="entry name" value="HISTIDINE PHOSPHATASE FAMILY PROTEIN-RELATED"/>
    <property type="match status" value="1"/>
</dbReference>
<dbReference type="CDD" id="cd07067">
    <property type="entry name" value="HP_PGM_like"/>
    <property type="match status" value="1"/>
</dbReference>
<reference evidence="3" key="1">
    <citation type="submission" date="2016-10" db="EMBL/GenBank/DDBJ databases">
        <authorList>
            <person name="Varghese N."/>
            <person name="Submissions S."/>
        </authorList>
    </citation>
    <scope>NUCLEOTIDE SEQUENCE [LARGE SCALE GENOMIC DNA]</scope>
    <source>
        <strain evidence="3">DSM 17465</strain>
    </source>
</reference>
<dbReference type="EMBL" id="FPBD01000008">
    <property type="protein sequence ID" value="SFU10806.1"/>
    <property type="molecule type" value="Genomic_DNA"/>
</dbReference>
<dbReference type="RefSeq" id="WP_083417357.1">
    <property type="nucleotide sequence ID" value="NZ_FPBD01000008.1"/>
</dbReference>
<dbReference type="Gene3D" id="3.40.50.1240">
    <property type="entry name" value="Phosphoglycerate mutase-like"/>
    <property type="match status" value="1"/>
</dbReference>
<dbReference type="SMART" id="SM00855">
    <property type="entry name" value="PGAM"/>
    <property type="match status" value="1"/>
</dbReference>
<evidence type="ECO:0000313" key="2">
    <source>
        <dbReference type="EMBL" id="SFU10806.1"/>
    </source>
</evidence>
<sequence length="208" mass="23481">MLNELILLRHGESEHLLQGVVGGWTDTALTPHGIDQAKRTAEYLAENARLYSAPIFTSDLKRASQTSKWIAARTGGQLVKAPELRELNNGAAKDLPKAEADKIRVPPTQPILDWIPYDGGESWRMLYSRIEQYMNHLDAANIERAVVVSHANSIICMINWWLGLSSDTHLQNIMYDIRPCSITHLKRDEDGCSRVVRLNDVCHLQRSN</sequence>
<gene>
    <name evidence="2" type="ORF">SAMN05444141_108345</name>
</gene>
<dbReference type="PANTHER" id="PTHR48100">
    <property type="entry name" value="BROAD-SPECIFICITY PHOSPHATASE YOR283W-RELATED"/>
    <property type="match status" value="1"/>
</dbReference>
<dbReference type="GO" id="GO:0016791">
    <property type="term" value="F:phosphatase activity"/>
    <property type="evidence" value="ECO:0007669"/>
    <property type="project" value="TreeGrafter"/>
</dbReference>
<dbReference type="SUPFAM" id="SSF53254">
    <property type="entry name" value="Phosphoglycerate mutase-like"/>
    <property type="match status" value="1"/>
</dbReference>
<organism evidence="2 3">
    <name type="scientific">Pseudovibrio denitrificans</name>
    <dbReference type="NCBI Taxonomy" id="258256"/>
    <lineage>
        <taxon>Bacteria</taxon>
        <taxon>Pseudomonadati</taxon>
        <taxon>Pseudomonadota</taxon>
        <taxon>Alphaproteobacteria</taxon>
        <taxon>Hyphomicrobiales</taxon>
        <taxon>Stappiaceae</taxon>
        <taxon>Pseudovibrio</taxon>
    </lineage>
</organism>
<dbReference type="InterPro" id="IPR029033">
    <property type="entry name" value="His_PPase_superfam"/>
</dbReference>
<evidence type="ECO:0000313" key="3">
    <source>
        <dbReference type="Proteomes" id="UP000183371"/>
    </source>
</evidence>
<feature type="binding site" evidence="1">
    <location>
        <position position="62"/>
    </location>
    <ligand>
        <name>substrate</name>
    </ligand>
</feature>
<dbReference type="GO" id="GO:0005737">
    <property type="term" value="C:cytoplasm"/>
    <property type="evidence" value="ECO:0007669"/>
    <property type="project" value="TreeGrafter"/>
</dbReference>
<dbReference type="InterPro" id="IPR013078">
    <property type="entry name" value="His_Pase_superF_clade-1"/>
</dbReference>
<keyword evidence="3" id="KW-1185">Reference proteome</keyword>
<protein>
    <submittedName>
        <fullName evidence="2">Probable phosphoglycerate mutase</fullName>
    </submittedName>
</protein>
<name>A0A1I7DGT3_9HYPH</name>
<dbReference type="Proteomes" id="UP000183371">
    <property type="component" value="Unassembled WGS sequence"/>
</dbReference>